<dbReference type="GeneID" id="89922596"/>
<dbReference type="EMBL" id="JAVRRT010000002">
    <property type="protein sequence ID" value="KAK5174168.1"/>
    <property type="molecule type" value="Genomic_DNA"/>
</dbReference>
<dbReference type="Pfam" id="PF07366">
    <property type="entry name" value="SnoaL"/>
    <property type="match status" value="1"/>
</dbReference>
<organism evidence="1 2">
    <name type="scientific">Saxophila tyrrhenica</name>
    <dbReference type="NCBI Taxonomy" id="1690608"/>
    <lineage>
        <taxon>Eukaryota</taxon>
        <taxon>Fungi</taxon>
        <taxon>Dikarya</taxon>
        <taxon>Ascomycota</taxon>
        <taxon>Pezizomycotina</taxon>
        <taxon>Dothideomycetes</taxon>
        <taxon>Dothideomycetidae</taxon>
        <taxon>Mycosphaerellales</taxon>
        <taxon>Extremaceae</taxon>
        <taxon>Saxophila</taxon>
    </lineage>
</organism>
<protein>
    <recommendedName>
        <fullName evidence="3">NTF2-like protein</fullName>
    </recommendedName>
</protein>
<evidence type="ECO:0000313" key="1">
    <source>
        <dbReference type="EMBL" id="KAK5174168.1"/>
    </source>
</evidence>
<comment type="caution">
    <text evidence="1">The sequence shown here is derived from an EMBL/GenBank/DDBJ whole genome shotgun (WGS) entry which is preliminary data.</text>
</comment>
<accession>A0AAV9PJK8</accession>
<dbReference type="GO" id="GO:0030638">
    <property type="term" value="P:polyketide metabolic process"/>
    <property type="evidence" value="ECO:0007669"/>
    <property type="project" value="InterPro"/>
</dbReference>
<dbReference type="SUPFAM" id="SSF54427">
    <property type="entry name" value="NTF2-like"/>
    <property type="match status" value="1"/>
</dbReference>
<gene>
    <name evidence="1" type="ORF">LTR77_001248</name>
</gene>
<reference evidence="1 2" key="1">
    <citation type="submission" date="2023-08" db="EMBL/GenBank/DDBJ databases">
        <title>Black Yeasts Isolated from many extreme environments.</title>
        <authorList>
            <person name="Coleine C."/>
            <person name="Stajich J.E."/>
            <person name="Selbmann L."/>
        </authorList>
    </citation>
    <scope>NUCLEOTIDE SEQUENCE [LARGE SCALE GENOMIC DNA]</scope>
    <source>
        <strain evidence="1 2">CCFEE 5935</strain>
    </source>
</reference>
<dbReference type="InterPro" id="IPR032710">
    <property type="entry name" value="NTF2-like_dom_sf"/>
</dbReference>
<dbReference type="RefSeq" id="XP_064662837.1">
    <property type="nucleotide sequence ID" value="XM_064798510.1"/>
</dbReference>
<dbReference type="Proteomes" id="UP001337655">
    <property type="component" value="Unassembled WGS sequence"/>
</dbReference>
<evidence type="ECO:0008006" key="3">
    <source>
        <dbReference type="Google" id="ProtNLM"/>
    </source>
</evidence>
<proteinExistence type="predicted"/>
<name>A0AAV9PJK8_9PEZI</name>
<keyword evidence="2" id="KW-1185">Reference proteome</keyword>
<dbReference type="Gene3D" id="3.10.450.50">
    <property type="match status" value="1"/>
</dbReference>
<evidence type="ECO:0000313" key="2">
    <source>
        <dbReference type="Proteomes" id="UP001337655"/>
    </source>
</evidence>
<dbReference type="AlphaFoldDB" id="A0AAV9PJK8"/>
<dbReference type="InterPro" id="IPR009959">
    <property type="entry name" value="Cyclase_SnoaL-like"/>
</dbReference>
<sequence length="183" mass="20726">MSSDYPKTVMTTEQTPEEQKNIDVCKEYMSIAYSPSRNNGGSSVEHLCTSDSWFWAPSTFPGCETPMDYAESHAHVMASVTNLRITRYDQAWAKGGHVLLRYTAEGNFDGKPYKGIQPNGNHARWSAAAIFEVEDGKVKSFTKDWDQKTMQVQLKWAPVNVYESDDPRWDSTALGFPERARTK</sequence>